<keyword evidence="6" id="KW-1185">Reference proteome</keyword>
<evidence type="ECO:0000313" key="5">
    <source>
        <dbReference type="EMBL" id="CUI15343.1"/>
    </source>
</evidence>
<dbReference type="GO" id="GO:0008270">
    <property type="term" value="F:zinc ion binding"/>
    <property type="evidence" value="ECO:0007669"/>
    <property type="project" value="UniProtKB-KW"/>
</dbReference>
<evidence type="ECO:0000259" key="4">
    <source>
        <dbReference type="PROSITE" id="PS50157"/>
    </source>
</evidence>
<feature type="compositionally biased region" description="Low complexity" evidence="2">
    <location>
        <begin position="416"/>
        <end position="425"/>
    </location>
</feature>
<feature type="chain" id="PRO_5006623408" evidence="3">
    <location>
        <begin position="29"/>
        <end position="644"/>
    </location>
</feature>
<accession>A0A0S4KI33</accession>
<dbReference type="SMART" id="SM00355">
    <property type="entry name" value="ZnF_C2H2"/>
    <property type="match status" value="2"/>
</dbReference>
<dbReference type="InterPro" id="IPR012340">
    <property type="entry name" value="NA-bd_OB-fold"/>
</dbReference>
<feature type="domain" description="C2H2-type" evidence="4">
    <location>
        <begin position="57"/>
        <end position="85"/>
    </location>
</feature>
<sequence length="644" mass="66141">MRRVSASFGRRLVAASLVRATLLSTSSAALVRSSAANHVAAFRHNSAVAAPVSDKKFHCSVCKKPFRLEKAAQVHLAQAHGNEGTVEAGPGPGYVDEGPRHTAPAPNAPPSRPTIVTPMKDKAPADDDDDDYFKGTMRSAPKPLHDSATDVPENDMAAMLEVWDGIGVKRLEGFVHSSMILKVFAARPLTAKDLPSQYQIDAPEPTGDNPFLVSASTKTKCEGTPNALFTDLDMSGAFAAAPSESRGFMCPAAVANPYAASGSTKASAHVRAAAAPVAPPKPEVQTAPQTPYGQLPMFGQAPIAAKPLPDTTSPLGVATHSPFAAAAQSPFAAGATVSPFAAGATTSPFAAGATASPFAAGATASPFAAGATASPFAGAAGAASSPFAGAVSASPFAAQESPFASQASPFGGDAQASPFSASPFSTDGATPFSSGAPDAFGGEASAPSTTFAPPSMNALPAEPTRDHVCAECGKAFFELFDLAQHRKSKHNVEPLPHERKPKRKPREQLPDLPAYIPSPVDLAATSPFGGSKRDASWVETPLVVHSHAISNITLAGQVVDIEHGKDASVLSVLVDGGGEGEAIPVRCVGQAKVIVEAEVRRKSVVLVVGSLRLTPTHDSMTNKYFMNPVVHVVDAAGSIMLMDG</sequence>
<feature type="region of interest" description="Disordered" evidence="2">
    <location>
        <begin position="403"/>
        <end position="459"/>
    </location>
</feature>
<dbReference type="CDD" id="cd23959">
    <property type="entry name" value="KREPA2"/>
    <property type="match status" value="1"/>
</dbReference>
<dbReference type="VEuPathDB" id="TriTrypDB:BSAL_38060"/>
<dbReference type="AlphaFoldDB" id="A0A0S4KI33"/>
<feature type="domain" description="C2H2-type" evidence="4">
    <location>
        <begin position="467"/>
        <end position="495"/>
    </location>
</feature>
<dbReference type="PANTHER" id="PTHR40735">
    <property type="entry name" value="RNA-EDITING COMPLEX PROTEIN MP42-RELATED"/>
    <property type="match status" value="1"/>
</dbReference>
<organism evidence="5 6">
    <name type="scientific">Bodo saltans</name>
    <name type="common">Flagellated protozoan</name>
    <dbReference type="NCBI Taxonomy" id="75058"/>
    <lineage>
        <taxon>Eukaryota</taxon>
        <taxon>Discoba</taxon>
        <taxon>Euglenozoa</taxon>
        <taxon>Kinetoplastea</taxon>
        <taxon>Metakinetoplastina</taxon>
        <taxon>Eubodonida</taxon>
        <taxon>Bodonidae</taxon>
        <taxon>Bodo</taxon>
    </lineage>
</organism>
<gene>
    <name evidence="5" type="ORF">BSAL_38060</name>
</gene>
<keyword evidence="3" id="KW-0732">Signal</keyword>
<dbReference type="InterPro" id="IPR013087">
    <property type="entry name" value="Znf_C2H2_type"/>
</dbReference>
<evidence type="ECO:0000256" key="2">
    <source>
        <dbReference type="SAM" id="MobiDB-lite"/>
    </source>
</evidence>
<reference evidence="6" key="1">
    <citation type="submission" date="2015-09" db="EMBL/GenBank/DDBJ databases">
        <authorList>
            <consortium name="Pathogen Informatics"/>
        </authorList>
    </citation>
    <scope>NUCLEOTIDE SEQUENCE [LARGE SCALE GENOMIC DNA]</scope>
    <source>
        <strain evidence="6">Lake Konstanz</strain>
    </source>
</reference>
<dbReference type="EMBL" id="CYKH01002055">
    <property type="protein sequence ID" value="CUI15343.1"/>
    <property type="molecule type" value="Genomic_DNA"/>
</dbReference>
<feature type="region of interest" description="Disordered" evidence="2">
    <location>
        <begin position="80"/>
        <end position="129"/>
    </location>
</feature>
<feature type="signal peptide" evidence="3">
    <location>
        <begin position="1"/>
        <end position="28"/>
    </location>
</feature>
<evidence type="ECO:0000256" key="3">
    <source>
        <dbReference type="SAM" id="SignalP"/>
    </source>
</evidence>
<keyword evidence="1" id="KW-0863">Zinc-finger</keyword>
<dbReference type="OrthoDB" id="272591at2759"/>
<dbReference type="Gene3D" id="2.40.50.140">
    <property type="entry name" value="Nucleic acid-binding proteins"/>
    <property type="match status" value="1"/>
</dbReference>
<dbReference type="PROSITE" id="PS50157">
    <property type="entry name" value="ZINC_FINGER_C2H2_2"/>
    <property type="match status" value="2"/>
</dbReference>
<feature type="region of interest" description="Disordered" evidence="2">
    <location>
        <begin position="488"/>
        <end position="516"/>
    </location>
</feature>
<keyword evidence="1" id="KW-0862">Zinc</keyword>
<proteinExistence type="predicted"/>
<evidence type="ECO:0000256" key="1">
    <source>
        <dbReference type="PROSITE-ProRule" id="PRU00042"/>
    </source>
</evidence>
<dbReference type="PANTHER" id="PTHR40735:SF4">
    <property type="entry name" value="RNA EDITING COMPLEX PROTEIN MP63"/>
    <property type="match status" value="1"/>
</dbReference>
<name>A0A0S4KI33_BODSA</name>
<dbReference type="Proteomes" id="UP000051952">
    <property type="component" value="Unassembled WGS sequence"/>
</dbReference>
<dbReference type="PROSITE" id="PS00028">
    <property type="entry name" value="ZINC_FINGER_C2H2_1"/>
    <property type="match status" value="2"/>
</dbReference>
<evidence type="ECO:0000313" key="6">
    <source>
        <dbReference type="Proteomes" id="UP000051952"/>
    </source>
</evidence>
<dbReference type="OMA" id="QLPMFGQ"/>
<keyword evidence="1" id="KW-0479">Metal-binding</keyword>
<protein>
    <submittedName>
        <fullName evidence="5">RNA editing complex protein MP63, putative</fullName>
    </submittedName>
</protein>